<dbReference type="GO" id="GO:0005975">
    <property type="term" value="P:carbohydrate metabolic process"/>
    <property type="evidence" value="ECO:0007669"/>
    <property type="project" value="TreeGrafter"/>
</dbReference>
<dbReference type="Pfam" id="PF00285">
    <property type="entry name" value="Citrate_synt"/>
    <property type="match status" value="1"/>
</dbReference>
<dbReference type="InterPro" id="IPR019810">
    <property type="entry name" value="Citrate_synthase_AS"/>
</dbReference>
<evidence type="ECO:0000256" key="3">
    <source>
        <dbReference type="ARBA" id="ARBA00010566"/>
    </source>
</evidence>
<dbReference type="OrthoDB" id="8017587at2759"/>
<evidence type="ECO:0000256" key="2">
    <source>
        <dbReference type="ARBA" id="ARBA00004751"/>
    </source>
</evidence>
<reference evidence="10" key="1">
    <citation type="submission" date="2018-01" db="EMBL/GenBank/DDBJ databases">
        <authorList>
            <person name="Alioto T."/>
            <person name="Alioto T."/>
        </authorList>
    </citation>
    <scope>NUCLEOTIDE SEQUENCE [LARGE SCALE GENOMIC DNA]</scope>
</reference>
<dbReference type="NCBIfam" id="NF007128">
    <property type="entry name" value="PRK09569.1"/>
    <property type="match status" value="1"/>
</dbReference>
<dbReference type="FunFam" id="1.10.230.10:FF:000001">
    <property type="entry name" value="Citrate synthase"/>
    <property type="match status" value="1"/>
</dbReference>
<comment type="pathway">
    <text evidence="2">Carbohydrate metabolism; tricarboxylic acid cycle; isocitrate from oxaloacetate: step 1/2.</text>
</comment>
<dbReference type="InterPro" id="IPR016142">
    <property type="entry name" value="Citrate_synth-like_lrg_a-sub"/>
</dbReference>
<dbReference type="InterPro" id="IPR036969">
    <property type="entry name" value="Citrate_synthase_sf"/>
</dbReference>
<dbReference type="InterPro" id="IPR016143">
    <property type="entry name" value="Citrate_synth-like_sm_a-sub"/>
</dbReference>
<dbReference type="PANTHER" id="PTHR11739:SF8">
    <property type="entry name" value="CITRATE SYNTHASE, MITOCHONDRIAL"/>
    <property type="match status" value="1"/>
</dbReference>
<comment type="subcellular location">
    <subcellularLocation>
        <location evidence="1">Mitochondrion matrix</location>
    </subcellularLocation>
</comment>
<keyword evidence="10" id="KW-1185">Reference proteome</keyword>
<evidence type="ECO:0000256" key="8">
    <source>
        <dbReference type="SAM" id="MobiDB-lite"/>
    </source>
</evidence>
<dbReference type="PANTHER" id="PTHR11739">
    <property type="entry name" value="CITRATE SYNTHASE"/>
    <property type="match status" value="1"/>
</dbReference>
<proteinExistence type="inferred from homology"/>
<feature type="region of interest" description="Disordered" evidence="8">
    <location>
        <begin position="467"/>
        <end position="506"/>
    </location>
</feature>
<dbReference type="AlphaFoldDB" id="A0A3B0JQL7"/>
<comment type="similarity">
    <text evidence="3 7">Belongs to the citrate synthase family.</text>
</comment>
<dbReference type="InterPro" id="IPR002020">
    <property type="entry name" value="Citrate_synthase"/>
</dbReference>
<dbReference type="PROSITE" id="PS00480">
    <property type="entry name" value="CITRATE_SYNTHASE"/>
    <property type="match status" value="1"/>
</dbReference>
<dbReference type="Gene3D" id="1.10.580.10">
    <property type="entry name" value="Citrate Synthase, domain 1"/>
    <property type="match status" value="1"/>
</dbReference>
<keyword evidence="6 7" id="KW-0808">Transferase</keyword>
<comment type="subunit">
    <text evidence="4">Homodimer.</text>
</comment>
<keyword evidence="5" id="KW-0816">Tricarboxylic acid cycle</keyword>
<evidence type="ECO:0000313" key="10">
    <source>
        <dbReference type="Proteomes" id="UP000268350"/>
    </source>
</evidence>
<dbReference type="GO" id="GO:0006099">
    <property type="term" value="P:tricarboxylic acid cycle"/>
    <property type="evidence" value="ECO:0007669"/>
    <property type="project" value="UniProtKB-KW"/>
</dbReference>
<dbReference type="PRINTS" id="PR00143">
    <property type="entry name" value="CITRTSNTHASE"/>
</dbReference>
<gene>
    <name evidence="9" type="ORF">DGUA_6G017061</name>
</gene>
<evidence type="ECO:0000256" key="5">
    <source>
        <dbReference type="ARBA" id="ARBA00022532"/>
    </source>
</evidence>
<evidence type="ECO:0000313" key="9">
    <source>
        <dbReference type="EMBL" id="SPP84467.1"/>
    </source>
</evidence>
<accession>A0A3B0JQL7</accession>
<sequence length="506" mass="56219">MGRSLLKTRSRQVLKCGEYYWKLSSLRSYSDGGSLKEVLAKKIPQEREKMLGIKCLHGDKKLGVIKVSNVMGGQRGLLLLMCDTSYVDPNKGIFYRGIPLKEVCAKLPRTQKGSKEGTPEGAFFLLTAGKMPNKKQAKAVTTEWQKRGKLPDYCFKLLDSMDKRVHPMAQFCAASAALNPESKFVEAYNKGAKKPKYWEYIYEDSMNLCAFLPTVASVIYCNIFKGGKGNRKLDSSKDWSDNFCNMMGYKDSSFVDLMRLYLILHADHESGNVSAHTTQLVGSALSDPYLSFSAGMCGLAGPLHGLANQEVLVWLDKLVAAIGCEPSDEQILKFINDTLKSGRVVPGYGHAVLRQTDPRFSLQNAFAMKNCKDDPGVKLVTRLWKLIPKVLKELGKVANPYPNVDAHSGVLLQHYGMNEMKYYTVLFGVSRALGVLPQLIWARALGAPIERPKSFTTDFLCKFLSKSKKGTKGKSGKKSSKCGKGRKGKKGKKSRKNRKGKKSKKC</sequence>
<dbReference type="Gene3D" id="1.10.230.10">
    <property type="entry name" value="Cytochrome P450-Terp, domain 2"/>
    <property type="match status" value="1"/>
</dbReference>
<dbReference type="GO" id="GO:0005759">
    <property type="term" value="C:mitochondrial matrix"/>
    <property type="evidence" value="ECO:0007669"/>
    <property type="project" value="UniProtKB-SubCell"/>
</dbReference>
<dbReference type="OMA" id="EFAMKHC"/>
<dbReference type="STRING" id="7266.A0A3B0JQL7"/>
<evidence type="ECO:0000256" key="4">
    <source>
        <dbReference type="ARBA" id="ARBA00011738"/>
    </source>
</evidence>
<dbReference type="GO" id="GO:0046912">
    <property type="term" value="F:acyltransferase activity, acyl groups converted into alkyl on transfer"/>
    <property type="evidence" value="ECO:0007669"/>
    <property type="project" value="InterPro"/>
</dbReference>
<evidence type="ECO:0000256" key="1">
    <source>
        <dbReference type="ARBA" id="ARBA00004305"/>
    </source>
</evidence>
<evidence type="ECO:0000256" key="6">
    <source>
        <dbReference type="ARBA" id="ARBA00022679"/>
    </source>
</evidence>
<dbReference type="Proteomes" id="UP000268350">
    <property type="component" value="Unassembled WGS sequence"/>
</dbReference>
<name>A0A3B0JQL7_DROGU</name>
<dbReference type="SUPFAM" id="SSF48256">
    <property type="entry name" value="Citrate synthase"/>
    <property type="match status" value="1"/>
</dbReference>
<organism evidence="9 10">
    <name type="scientific">Drosophila guanche</name>
    <name type="common">Fruit fly</name>
    <dbReference type="NCBI Taxonomy" id="7266"/>
    <lineage>
        <taxon>Eukaryota</taxon>
        <taxon>Metazoa</taxon>
        <taxon>Ecdysozoa</taxon>
        <taxon>Arthropoda</taxon>
        <taxon>Hexapoda</taxon>
        <taxon>Insecta</taxon>
        <taxon>Pterygota</taxon>
        <taxon>Neoptera</taxon>
        <taxon>Endopterygota</taxon>
        <taxon>Diptera</taxon>
        <taxon>Brachycera</taxon>
        <taxon>Muscomorpha</taxon>
        <taxon>Ephydroidea</taxon>
        <taxon>Drosophilidae</taxon>
        <taxon>Drosophila</taxon>
        <taxon>Sophophora</taxon>
    </lineage>
</organism>
<protein>
    <recommendedName>
        <fullName evidence="7">Citrate synthase</fullName>
    </recommendedName>
</protein>
<dbReference type="EMBL" id="OUUW01000008">
    <property type="protein sequence ID" value="SPP84467.1"/>
    <property type="molecule type" value="Genomic_DNA"/>
</dbReference>
<evidence type="ECO:0000256" key="7">
    <source>
        <dbReference type="RuleBase" id="RU000441"/>
    </source>
</evidence>